<organism evidence="2">
    <name type="scientific">Myoviridae sp. ct25F5</name>
    <dbReference type="NCBI Taxonomy" id="2826604"/>
    <lineage>
        <taxon>Viruses</taxon>
        <taxon>Duplodnaviria</taxon>
        <taxon>Heunggongvirae</taxon>
        <taxon>Uroviricota</taxon>
        <taxon>Caudoviricetes</taxon>
    </lineage>
</organism>
<feature type="region of interest" description="Disordered" evidence="1">
    <location>
        <begin position="1"/>
        <end position="36"/>
    </location>
</feature>
<reference evidence="2" key="1">
    <citation type="journal article" date="2021" name="Proc. Natl. Acad. Sci. U.S.A.">
        <title>A Catalog of Tens of Thousands of Viruses from Human Metagenomes Reveals Hidden Associations with Chronic Diseases.</title>
        <authorList>
            <person name="Tisza M.J."/>
            <person name="Buck C.B."/>
        </authorList>
    </citation>
    <scope>NUCLEOTIDE SEQUENCE</scope>
    <source>
        <strain evidence="2">Ct25F5</strain>
    </source>
</reference>
<protein>
    <submittedName>
        <fullName evidence="2">Uncharacterized protein</fullName>
    </submittedName>
</protein>
<proteinExistence type="predicted"/>
<sequence length="36" mass="4123">MVKVSGKKTGYATPVVSRYGFRERHTEKPERRADNA</sequence>
<name>A0A8S5LT26_9CAUD</name>
<evidence type="ECO:0000313" key="2">
    <source>
        <dbReference type="EMBL" id="DAD73197.1"/>
    </source>
</evidence>
<dbReference type="EMBL" id="BK014731">
    <property type="protein sequence ID" value="DAD73197.1"/>
    <property type="molecule type" value="Genomic_DNA"/>
</dbReference>
<feature type="compositionally biased region" description="Basic and acidic residues" evidence="1">
    <location>
        <begin position="20"/>
        <end position="36"/>
    </location>
</feature>
<evidence type="ECO:0000256" key="1">
    <source>
        <dbReference type="SAM" id="MobiDB-lite"/>
    </source>
</evidence>
<accession>A0A8S5LT26</accession>